<organism evidence="5 6">
    <name type="scientific">Prauserella endophytica</name>
    <dbReference type="NCBI Taxonomy" id="1592324"/>
    <lineage>
        <taxon>Bacteria</taxon>
        <taxon>Bacillati</taxon>
        <taxon>Actinomycetota</taxon>
        <taxon>Actinomycetes</taxon>
        <taxon>Pseudonocardiales</taxon>
        <taxon>Pseudonocardiaceae</taxon>
        <taxon>Prauserella</taxon>
        <taxon>Prauserella coralliicola group</taxon>
    </lineage>
</organism>
<evidence type="ECO:0000256" key="4">
    <source>
        <dbReference type="SAM" id="MobiDB-lite"/>
    </source>
</evidence>
<evidence type="ECO:0000313" key="6">
    <source>
        <dbReference type="Proteomes" id="UP000309992"/>
    </source>
</evidence>
<dbReference type="InterPro" id="IPR015422">
    <property type="entry name" value="PyrdxlP-dep_Trfase_small"/>
</dbReference>
<reference evidence="5 6" key="1">
    <citation type="journal article" date="2015" name="Antonie Van Leeuwenhoek">
        <title>Prauserella endophytica sp. nov., an endophytic actinobacterium isolated from Tamarix taklamakanensis.</title>
        <authorList>
            <person name="Liu J.M."/>
            <person name="Habden X."/>
            <person name="Guo L."/>
            <person name="Tuo L."/>
            <person name="Jiang Z.K."/>
            <person name="Liu S.W."/>
            <person name="Liu X.F."/>
            <person name="Chen L."/>
            <person name="Li R.F."/>
            <person name="Zhang Y.Q."/>
            <person name="Sun C.H."/>
        </authorList>
    </citation>
    <scope>NUCLEOTIDE SEQUENCE [LARGE SCALE GENOMIC DNA]</scope>
    <source>
        <strain evidence="5 6">CGMCC 4.7182</strain>
    </source>
</reference>
<dbReference type="PANTHER" id="PTHR14084">
    <property type="entry name" value="KYNURENINASE"/>
    <property type="match status" value="1"/>
</dbReference>
<dbReference type="Gene3D" id="3.90.1150.10">
    <property type="entry name" value="Aspartate Aminotransferase, domain 1"/>
    <property type="match status" value="1"/>
</dbReference>
<feature type="region of interest" description="Disordered" evidence="4">
    <location>
        <begin position="159"/>
        <end position="181"/>
    </location>
</feature>
<feature type="region of interest" description="Disordered" evidence="4">
    <location>
        <begin position="1"/>
        <end position="33"/>
    </location>
</feature>
<protein>
    <submittedName>
        <fullName evidence="5">Uncharacterized protein</fullName>
    </submittedName>
</protein>
<dbReference type="RefSeq" id="WP_137095158.1">
    <property type="nucleotide sequence ID" value="NZ_SWMS01000006.1"/>
</dbReference>
<proteinExistence type="predicted"/>
<dbReference type="Gene3D" id="3.40.640.10">
    <property type="entry name" value="Type I PLP-dependent aspartate aminotransferase-like (Major domain)"/>
    <property type="match status" value="1"/>
</dbReference>
<keyword evidence="2" id="KW-0378">Hydrolase</keyword>
<feature type="compositionally biased region" description="Basic and acidic residues" evidence="4">
    <location>
        <begin position="169"/>
        <end position="181"/>
    </location>
</feature>
<evidence type="ECO:0000256" key="3">
    <source>
        <dbReference type="ARBA" id="ARBA00022898"/>
    </source>
</evidence>
<name>A0ABY2S6V8_9PSEU</name>
<evidence type="ECO:0000256" key="2">
    <source>
        <dbReference type="ARBA" id="ARBA00022801"/>
    </source>
</evidence>
<keyword evidence="1" id="KW-0662">Pyridine nucleotide biosynthesis</keyword>
<dbReference type="EMBL" id="SWMS01000006">
    <property type="protein sequence ID" value="TKG71039.1"/>
    <property type="molecule type" value="Genomic_DNA"/>
</dbReference>
<keyword evidence="3" id="KW-0663">Pyridoxal phosphate</keyword>
<gene>
    <name evidence="5" type="ORF">FCN18_13005</name>
</gene>
<keyword evidence="6" id="KW-1185">Reference proteome</keyword>
<evidence type="ECO:0000256" key="1">
    <source>
        <dbReference type="ARBA" id="ARBA00022642"/>
    </source>
</evidence>
<accession>A0ABY2S6V8</accession>
<evidence type="ECO:0000313" key="5">
    <source>
        <dbReference type="EMBL" id="TKG71039.1"/>
    </source>
</evidence>
<comment type="caution">
    <text evidence="5">The sequence shown here is derived from an EMBL/GenBank/DDBJ whole genome shotgun (WGS) entry which is preliminary data.</text>
</comment>
<sequence>MTTTLDDTGAGTPRRDAADPFPAPTAQGGEYPEAAFLAGNSLGLRPSATRAEPLEDLDSHAVRSQARFHGLDPDATVARLGHCGEVLDPLAREGHPVATAEAWRVSGPPILAMGPVRTSLSTFEQIGMPALRARGLRPTGYLAGLLDAVTATRPLAPREPLRFGARPSPRAERVGADEPSRRTRLECGVVTGALARLVAEEP</sequence>
<dbReference type="InterPro" id="IPR010111">
    <property type="entry name" value="Kynureninase"/>
</dbReference>
<dbReference type="InterPro" id="IPR015421">
    <property type="entry name" value="PyrdxlP-dep_Trfase_major"/>
</dbReference>
<dbReference type="Proteomes" id="UP000309992">
    <property type="component" value="Unassembled WGS sequence"/>
</dbReference>
<dbReference type="PANTHER" id="PTHR14084:SF0">
    <property type="entry name" value="KYNURENINASE"/>
    <property type="match status" value="1"/>
</dbReference>